<evidence type="ECO:0000313" key="3">
    <source>
        <dbReference type="Proteomes" id="UP000450012"/>
    </source>
</evidence>
<proteinExistence type="predicted"/>
<dbReference type="Pfam" id="PF07589">
    <property type="entry name" value="PEP-CTERM"/>
    <property type="match status" value="1"/>
</dbReference>
<evidence type="ECO:0000259" key="1">
    <source>
        <dbReference type="Pfam" id="PF07589"/>
    </source>
</evidence>
<sequence>MKSFTFSLDISVAEIADGFPGGWPMRQQLILELRDHDKPGDVTAYSSVWYSLGVIGDGLPADQHLSVTVLDTSSGTLPAGWNGYGAFDQNYESHLPYGQSFARILKDVDEMAIVSMRPDSVQGTVIYYNLAIDNIKVSAVPEPASYSMLLAGLGLLGWAARRRVVQQ</sequence>
<dbReference type="InterPro" id="IPR013424">
    <property type="entry name" value="Ice-binding_C"/>
</dbReference>
<gene>
    <name evidence="2" type="ORF">GTP45_16360</name>
</gene>
<reference evidence="2 3" key="1">
    <citation type="submission" date="2019-12" db="EMBL/GenBank/DDBJ databases">
        <title>Novel species isolated from a subtropical stream in China.</title>
        <authorList>
            <person name="Lu H."/>
        </authorList>
    </citation>
    <scope>NUCLEOTIDE SEQUENCE [LARGE SCALE GENOMIC DNA]</scope>
    <source>
        <strain evidence="2 3">FT55W</strain>
    </source>
</reference>
<comment type="caution">
    <text evidence="2">The sequence shown here is derived from an EMBL/GenBank/DDBJ whole genome shotgun (WGS) entry which is preliminary data.</text>
</comment>
<dbReference type="NCBIfam" id="TIGR02595">
    <property type="entry name" value="PEP_CTERM"/>
    <property type="match status" value="1"/>
</dbReference>
<dbReference type="Proteomes" id="UP000450012">
    <property type="component" value="Unassembled WGS sequence"/>
</dbReference>
<name>A0A7X4GSI5_9BURK</name>
<dbReference type="AlphaFoldDB" id="A0A7X4GSI5"/>
<organism evidence="2 3">
    <name type="scientific">Duganella rivi</name>
    <dbReference type="NCBI Taxonomy" id="2666083"/>
    <lineage>
        <taxon>Bacteria</taxon>
        <taxon>Pseudomonadati</taxon>
        <taxon>Pseudomonadota</taxon>
        <taxon>Betaproteobacteria</taxon>
        <taxon>Burkholderiales</taxon>
        <taxon>Oxalobacteraceae</taxon>
        <taxon>Telluria group</taxon>
        <taxon>Duganella</taxon>
    </lineage>
</organism>
<keyword evidence="3" id="KW-1185">Reference proteome</keyword>
<feature type="domain" description="Ice-binding protein C-terminal" evidence="1">
    <location>
        <begin position="139"/>
        <end position="163"/>
    </location>
</feature>
<protein>
    <submittedName>
        <fullName evidence="2">PEP-CTERM sorting domain-containing protein</fullName>
    </submittedName>
</protein>
<dbReference type="EMBL" id="WWCK01000005">
    <property type="protein sequence ID" value="MYM68390.1"/>
    <property type="molecule type" value="Genomic_DNA"/>
</dbReference>
<accession>A0A7X4GSI5</accession>
<evidence type="ECO:0000313" key="2">
    <source>
        <dbReference type="EMBL" id="MYM68390.1"/>
    </source>
</evidence>